<name>A0A552ETL6_MICAE</name>
<dbReference type="PANTHER" id="PTHR43172">
    <property type="entry name" value="ADENYLOSUCCINATE LYASE"/>
    <property type="match status" value="1"/>
</dbReference>
<dbReference type="GO" id="GO:0005829">
    <property type="term" value="C:cytosol"/>
    <property type="evidence" value="ECO:0007669"/>
    <property type="project" value="TreeGrafter"/>
</dbReference>
<evidence type="ECO:0000259" key="2">
    <source>
        <dbReference type="SMART" id="SM00998"/>
    </source>
</evidence>
<reference evidence="3 4" key="1">
    <citation type="submission" date="2019-01" db="EMBL/GenBank/DDBJ databases">
        <title>Coherence of Microcystis species and biogeography revealed through population genomics.</title>
        <authorList>
            <person name="Perez-Carrascal O.M."/>
            <person name="Terrat Y."/>
            <person name="Giani A."/>
            <person name="Fortin N."/>
            <person name="Tromas N."/>
            <person name="Shapiro B.J."/>
        </authorList>
    </citation>
    <scope>NUCLEOTIDE SEQUENCE [LARGE SCALE GENOMIC DNA]</scope>
    <source>
        <strain evidence="3">Ma_MB_F_20061100_S20D</strain>
    </source>
</reference>
<dbReference type="FunFam" id="1.20.200.10:FF:000014">
    <property type="entry name" value="3-carboxy-cis,cis-muconate cycloisomerase"/>
    <property type="match status" value="1"/>
</dbReference>
<dbReference type="PRINTS" id="PR00149">
    <property type="entry name" value="FUMRATELYASE"/>
</dbReference>
<dbReference type="CDD" id="cd01597">
    <property type="entry name" value="pCLME"/>
    <property type="match status" value="1"/>
</dbReference>
<comment type="caution">
    <text evidence="3">The sequence shown here is derived from an EMBL/GenBank/DDBJ whole genome shotgun (WGS) entry which is preliminary data.</text>
</comment>
<dbReference type="Pfam" id="PF00206">
    <property type="entry name" value="Lyase_1"/>
    <property type="match status" value="1"/>
</dbReference>
<dbReference type="Pfam" id="PF10397">
    <property type="entry name" value="ADSL_C"/>
    <property type="match status" value="1"/>
</dbReference>
<dbReference type="InterPro" id="IPR022761">
    <property type="entry name" value="Fumarate_lyase_N"/>
</dbReference>
<sequence>MTHITESKFYGKRFTTPETRLIFADETRYQRWLNIEAALALVQGELGVIPIEAAEEIAQKAKLENLDLERVKIDLELTSHSLVPLLREVQRVCRGGLGEYIHYGATTQDIQDTATMLEMLDAFRIIRRDVRAIAQTLTELATQHKETLMVGRSQGQYALTTTFGYRVAIWLDELLRHLKRMDEAEERIFVISLFGGVGNMSCLPRGIETMRMLAKRLHLNPANTSWHTARDRIAEFVMLLSMTASTLGKICNEIYVLSRTECSELAEPYTPGKLGSSTMPHKRNPEVSAQVVLLARMTKYNVAMSLEAMIAEDDRDLRSLRADWICIPEVCSYTAAAATLCGKLLKKLDICQDKMATNLKVQEDFIFSEQYMIALGEIIGKQSAHSVVYEASMQAYESGQPIINHLLKHPQVENHLSRSELEDIQSPANRIGAAKELTQAIIDQSNRYLEFVEKL</sequence>
<dbReference type="PROSITE" id="PS00163">
    <property type="entry name" value="FUMARATE_LYASES"/>
    <property type="match status" value="1"/>
</dbReference>
<keyword evidence="1 3" id="KW-0456">Lyase</keyword>
<dbReference type="InterPro" id="IPR020557">
    <property type="entry name" value="Fumarate_lyase_CS"/>
</dbReference>
<evidence type="ECO:0000313" key="3">
    <source>
        <dbReference type="EMBL" id="TRU37801.1"/>
    </source>
</evidence>
<gene>
    <name evidence="3" type="ORF">EWV78_06300</name>
</gene>
<evidence type="ECO:0000256" key="1">
    <source>
        <dbReference type="ARBA" id="ARBA00023239"/>
    </source>
</evidence>
<dbReference type="InterPro" id="IPR000362">
    <property type="entry name" value="Fumarate_lyase_fam"/>
</dbReference>
<feature type="domain" description="Adenylosuccinate lyase C-terminal" evidence="2">
    <location>
        <begin position="363"/>
        <end position="442"/>
    </location>
</feature>
<dbReference type="InterPro" id="IPR019468">
    <property type="entry name" value="AdenyloSucc_lyase_C"/>
</dbReference>
<evidence type="ECO:0000313" key="4">
    <source>
        <dbReference type="Proteomes" id="UP000315113"/>
    </source>
</evidence>
<dbReference type="Gene3D" id="1.20.200.10">
    <property type="entry name" value="Fumarase/aspartase (Central domain)"/>
    <property type="match status" value="1"/>
</dbReference>
<accession>A0A552ETL6</accession>
<dbReference type="SMART" id="SM00998">
    <property type="entry name" value="ADSL_C"/>
    <property type="match status" value="1"/>
</dbReference>
<protein>
    <submittedName>
        <fullName evidence="3">Adenylosuccinate lyase family protein</fullName>
    </submittedName>
</protein>
<dbReference type="Gene3D" id="1.10.40.30">
    <property type="entry name" value="Fumarase/aspartase (C-terminal domain)"/>
    <property type="match status" value="1"/>
</dbReference>
<dbReference type="PANTHER" id="PTHR43172:SF1">
    <property type="entry name" value="ADENYLOSUCCINATE LYASE"/>
    <property type="match status" value="1"/>
</dbReference>
<dbReference type="Proteomes" id="UP000315113">
    <property type="component" value="Unassembled WGS sequence"/>
</dbReference>
<dbReference type="PRINTS" id="PR00145">
    <property type="entry name" value="ARGSUCLYASE"/>
</dbReference>
<dbReference type="GO" id="GO:0044208">
    <property type="term" value="P:'de novo' AMP biosynthetic process"/>
    <property type="evidence" value="ECO:0007669"/>
    <property type="project" value="TreeGrafter"/>
</dbReference>
<dbReference type="InterPro" id="IPR008948">
    <property type="entry name" value="L-Aspartase-like"/>
</dbReference>
<dbReference type="GO" id="GO:0070626">
    <property type="term" value="F:(S)-2-(5-amino-1-(5-phospho-D-ribosyl)imidazole-4-carboxamido) succinate lyase (fumarate-forming) activity"/>
    <property type="evidence" value="ECO:0007669"/>
    <property type="project" value="TreeGrafter"/>
</dbReference>
<dbReference type="SUPFAM" id="SSF48557">
    <property type="entry name" value="L-aspartase-like"/>
    <property type="match status" value="1"/>
</dbReference>
<dbReference type="AlphaFoldDB" id="A0A552ETL6"/>
<dbReference type="EMBL" id="SFBH01000054">
    <property type="protein sequence ID" value="TRU37801.1"/>
    <property type="molecule type" value="Genomic_DNA"/>
</dbReference>
<organism evidence="3 4">
    <name type="scientific">Microcystis aeruginosa Ma_MB_F_20061100_S20D</name>
    <dbReference type="NCBI Taxonomy" id="2486253"/>
    <lineage>
        <taxon>Bacteria</taxon>
        <taxon>Bacillati</taxon>
        <taxon>Cyanobacteriota</taxon>
        <taxon>Cyanophyceae</taxon>
        <taxon>Oscillatoriophycideae</taxon>
        <taxon>Chroococcales</taxon>
        <taxon>Microcystaceae</taxon>
        <taxon>Microcystis</taxon>
    </lineage>
</organism>
<dbReference type="GO" id="GO:0004018">
    <property type="term" value="F:N6-(1,2-dicarboxyethyl)AMP AMP-lyase (fumarate-forming) activity"/>
    <property type="evidence" value="ECO:0007669"/>
    <property type="project" value="TreeGrafter"/>
</dbReference>
<proteinExistence type="predicted"/>